<name>A0A1J7JAP5_9PEZI</name>
<dbReference type="Pfam" id="PF01135">
    <property type="entry name" value="PCMT"/>
    <property type="match status" value="1"/>
</dbReference>
<dbReference type="GO" id="GO:0005737">
    <property type="term" value="C:cytoplasm"/>
    <property type="evidence" value="ECO:0007669"/>
    <property type="project" value="UniProtKB-SubCell"/>
</dbReference>
<dbReference type="EC" id="2.1.1.77" evidence="3"/>
<comment type="subcellular location">
    <subcellularLocation>
        <location evidence="1">Cytoplasm</location>
    </subcellularLocation>
</comment>
<comment type="similarity">
    <text evidence="2">Belongs to the methyltransferase superfamily. L-isoaspartyl/D-aspartyl protein methyltransferase family.</text>
</comment>
<evidence type="ECO:0000256" key="7">
    <source>
        <dbReference type="ARBA" id="ARBA00022691"/>
    </source>
</evidence>
<dbReference type="InterPro" id="IPR000682">
    <property type="entry name" value="PCMT"/>
</dbReference>
<keyword evidence="7" id="KW-0949">S-adenosyl-L-methionine</keyword>
<organism evidence="8 9">
    <name type="scientific">Coniochaeta ligniaria NRRL 30616</name>
    <dbReference type="NCBI Taxonomy" id="1408157"/>
    <lineage>
        <taxon>Eukaryota</taxon>
        <taxon>Fungi</taxon>
        <taxon>Dikarya</taxon>
        <taxon>Ascomycota</taxon>
        <taxon>Pezizomycotina</taxon>
        <taxon>Sordariomycetes</taxon>
        <taxon>Sordariomycetidae</taxon>
        <taxon>Coniochaetales</taxon>
        <taxon>Coniochaetaceae</taxon>
        <taxon>Coniochaeta</taxon>
    </lineage>
</organism>
<dbReference type="STRING" id="1408157.A0A1J7JAP5"/>
<evidence type="ECO:0000256" key="1">
    <source>
        <dbReference type="ARBA" id="ARBA00004496"/>
    </source>
</evidence>
<dbReference type="AlphaFoldDB" id="A0A1J7JAP5"/>
<evidence type="ECO:0000256" key="6">
    <source>
        <dbReference type="ARBA" id="ARBA00022679"/>
    </source>
</evidence>
<dbReference type="GO" id="GO:0032259">
    <property type="term" value="P:methylation"/>
    <property type="evidence" value="ECO:0007669"/>
    <property type="project" value="UniProtKB-KW"/>
</dbReference>
<dbReference type="EMBL" id="KV875100">
    <property type="protein sequence ID" value="OIW26292.1"/>
    <property type="molecule type" value="Genomic_DNA"/>
</dbReference>
<keyword evidence="5 8" id="KW-0489">Methyltransferase</keyword>
<reference evidence="8 9" key="1">
    <citation type="submission" date="2016-10" db="EMBL/GenBank/DDBJ databases">
        <title>Draft genome sequence of Coniochaeta ligniaria NRRL30616, a lignocellulolytic fungus for bioabatement of inhibitors in plant biomass hydrolysates.</title>
        <authorList>
            <consortium name="DOE Joint Genome Institute"/>
            <person name="Jimenez D.J."/>
            <person name="Hector R.E."/>
            <person name="Riley R."/>
            <person name="Sun H."/>
            <person name="Grigoriev I.V."/>
            <person name="Van Elsas J.D."/>
            <person name="Nichols N.N."/>
        </authorList>
    </citation>
    <scope>NUCLEOTIDE SEQUENCE [LARGE SCALE GENOMIC DNA]</scope>
    <source>
        <strain evidence="8 9">NRRL 30616</strain>
    </source>
</reference>
<proteinExistence type="inferred from homology"/>
<keyword evidence="6 8" id="KW-0808">Transferase</keyword>
<gene>
    <name evidence="8" type="ORF">CONLIGDRAFT_468971</name>
</gene>
<dbReference type="PANTHER" id="PTHR11579">
    <property type="entry name" value="PROTEIN-L-ISOASPARTATE O-METHYLTRANSFERASE"/>
    <property type="match status" value="1"/>
</dbReference>
<protein>
    <recommendedName>
        <fullName evidence="3">protein-L-isoaspartate(D-aspartate) O-methyltransferase</fullName>
        <ecNumber evidence="3">2.1.1.77</ecNumber>
    </recommendedName>
</protein>
<evidence type="ECO:0000313" key="9">
    <source>
        <dbReference type="Proteomes" id="UP000182658"/>
    </source>
</evidence>
<dbReference type="GO" id="GO:0004719">
    <property type="term" value="F:protein-L-isoaspartate (D-aspartate) O-methyltransferase activity"/>
    <property type="evidence" value="ECO:0007669"/>
    <property type="project" value="UniProtKB-EC"/>
</dbReference>
<dbReference type="NCBIfam" id="TIGR00080">
    <property type="entry name" value="pimt"/>
    <property type="match status" value="1"/>
</dbReference>
<dbReference type="InterPro" id="IPR029063">
    <property type="entry name" value="SAM-dependent_MTases_sf"/>
</dbReference>
<dbReference type="Proteomes" id="UP000182658">
    <property type="component" value="Unassembled WGS sequence"/>
</dbReference>
<dbReference type="Gene3D" id="3.40.50.150">
    <property type="entry name" value="Vaccinia Virus protein VP39"/>
    <property type="match status" value="1"/>
</dbReference>
<evidence type="ECO:0000256" key="4">
    <source>
        <dbReference type="ARBA" id="ARBA00022490"/>
    </source>
</evidence>
<evidence type="ECO:0000256" key="3">
    <source>
        <dbReference type="ARBA" id="ARBA00011890"/>
    </source>
</evidence>
<dbReference type="PANTHER" id="PTHR11579:SF0">
    <property type="entry name" value="PROTEIN-L-ISOASPARTATE(D-ASPARTATE) O-METHYLTRANSFERASE"/>
    <property type="match status" value="1"/>
</dbReference>
<sequence>MAWRSSGATNRDLIENLWNNKLIKDARVKEAFLKVDRAHYAPSHPYDDRPQSIGHSATISAPHMHAYAVESLLPYILPTETNPAPRVLDIGSGSGYLTHVLAELVGEHGTVVGVEHIPQLAELGERNMGKSAEGKGFLSCGRVKFRVGDGRKGWVEKEAREGEEETVERRGSGWDAIHVGASAVKVHDELVAQLRAPGRMFIPVDDEEGGYEQHIWTVDKDAEGRVEKKKLFGVRYVPLTDAPK</sequence>
<keyword evidence="4" id="KW-0963">Cytoplasm</keyword>
<evidence type="ECO:0000313" key="8">
    <source>
        <dbReference type="EMBL" id="OIW26292.1"/>
    </source>
</evidence>
<dbReference type="OrthoDB" id="73890at2759"/>
<evidence type="ECO:0000256" key="5">
    <source>
        <dbReference type="ARBA" id="ARBA00022603"/>
    </source>
</evidence>
<dbReference type="InParanoid" id="A0A1J7JAP5"/>
<accession>A0A1J7JAP5</accession>
<keyword evidence="9" id="KW-1185">Reference proteome</keyword>
<dbReference type="CDD" id="cd02440">
    <property type="entry name" value="AdoMet_MTases"/>
    <property type="match status" value="1"/>
</dbReference>
<evidence type="ECO:0000256" key="2">
    <source>
        <dbReference type="ARBA" id="ARBA00005369"/>
    </source>
</evidence>
<dbReference type="SUPFAM" id="SSF53335">
    <property type="entry name" value="S-adenosyl-L-methionine-dependent methyltransferases"/>
    <property type="match status" value="1"/>
</dbReference>